<organism evidence="5">
    <name type="scientific">Clostridioides difficile</name>
    <name type="common">Peptoclostridium difficile</name>
    <dbReference type="NCBI Taxonomy" id="1496"/>
    <lineage>
        <taxon>Bacteria</taxon>
        <taxon>Bacillati</taxon>
        <taxon>Bacillota</taxon>
        <taxon>Clostridia</taxon>
        <taxon>Peptostreptococcales</taxon>
        <taxon>Peptostreptococcaceae</taxon>
        <taxon>Clostridioides</taxon>
    </lineage>
</organism>
<reference evidence="6" key="2">
    <citation type="journal article" date="2018" name="Genome Biol.">
        <title>SKESA: strategic k-mer extension for scrupulous assemblies.</title>
        <authorList>
            <person name="Souvorov A."/>
            <person name="Agarwala R."/>
            <person name="Lipman D.J."/>
        </authorList>
    </citation>
    <scope>NUCLEOTIDE SEQUENCE</scope>
    <source>
        <strain evidence="6">HN1000</strain>
    </source>
</reference>
<dbReference type="Proteomes" id="UP000878956">
    <property type="component" value="Unassembled WGS sequence"/>
</dbReference>
<dbReference type="GeneID" id="66354190"/>
<dbReference type="EMBL" id="LK932516">
    <property type="protein sequence ID" value="CDS87601.1"/>
    <property type="molecule type" value="Genomic_DNA"/>
</dbReference>
<dbReference type="PANTHER" id="PTHR35936">
    <property type="entry name" value="MEMBRANE-BOUND LYTIC MUREIN TRANSGLYCOSYLASE F"/>
    <property type="match status" value="1"/>
</dbReference>
<evidence type="ECO:0000313" key="4">
    <source>
        <dbReference type="EMBL" id="CDS87601.1"/>
    </source>
</evidence>
<evidence type="ECO:0000259" key="2">
    <source>
        <dbReference type="SMART" id="SM00062"/>
    </source>
</evidence>
<dbReference type="SUPFAM" id="SSF53850">
    <property type="entry name" value="Periplasmic binding protein-like II"/>
    <property type="match status" value="1"/>
</dbReference>
<name>A0A031WI29_CLODI</name>
<evidence type="ECO:0000313" key="3">
    <source>
        <dbReference type="EMBL" id="CDS84249.1"/>
    </source>
</evidence>
<dbReference type="InterPro" id="IPR001638">
    <property type="entry name" value="Solute-binding_3/MltF_N"/>
</dbReference>
<dbReference type="PANTHER" id="PTHR35936:SF34">
    <property type="entry name" value="ABC TRANSPORTER EXTRACELLULAR-BINDING PROTEIN YCKB-RELATED"/>
    <property type="match status" value="1"/>
</dbReference>
<evidence type="ECO:0000313" key="7">
    <source>
        <dbReference type="EMBL" id="SJT13700.1"/>
    </source>
</evidence>
<gene>
    <name evidence="7" type="primary">glnH</name>
    <name evidence="5" type="ORF">BN1095_470042</name>
    <name evidence="4" type="ORF">BN1096_620121</name>
    <name evidence="3" type="ORF">BN1097_250123</name>
    <name evidence="6" type="ORF">KRM00_002798</name>
    <name evidence="8" type="ORF">SAMEA1402399_01318</name>
    <name evidence="7" type="ORF">SAMEA3375112_03792</name>
</gene>
<dbReference type="EMBL" id="LK932360">
    <property type="protein sequence ID" value="CDS84249.1"/>
    <property type="molecule type" value="Genomic_DNA"/>
</dbReference>
<evidence type="ECO:0000313" key="5">
    <source>
        <dbReference type="EMBL" id="CDT41651.1"/>
    </source>
</evidence>
<dbReference type="PATRIC" id="fig|1496.1371.peg.3057"/>
<sequence length="267" mass="30191">MKNILKKVGIFTIMLGLLGGVVGCSKPDNEKDKDASKESKKEVVVGFDNTFVPMGFLDEKGDTVGFDVDLAKETFKRLGMEVKFQPIDWSMKETELNDSKTVDVLWNGYSITDERKKIVSYTEPYLQNKQIIVTLSDSKINSKADLKDKEVGTQQGSTALDAVEKDKDFMNSLKGGAPVLYDTYDKALRDLEIGRTSAVVGDEVLIRYYMGQKGEDKYKVLKDDFGLEDYVVATSKENPELCEKINETLKEMKKDGTFDKIYDKWFK</sequence>
<dbReference type="AlphaFoldDB" id="A0A031WI29"/>
<dbReference type="PROSITE" id="PS51257">
    <property type="entry name" value="PROKAR_LIPOPROTEIN"/>
    <property type="match status" value="1"/>
</dbReference>
<dbReference type="EMBL" id="DAEPXK010000034">
    <property type="protein sequence ID" value="HBH1543273.1"/>
    <property type="molecule type" value="Genomic_DNA"/>
</dbReference>
<dbReference type="EMBL" id="CAADAN010000003">
    <property type="protein sequence ID" value="VFD30913.1"/>
    <property type="molecule type" value="Genomic_DNA"/>
</dbReference>
<evidence type="ECO:0000256" key="1">
    <source>
        <dbReference type="ARBA" id="ARBA00022729"/>
    </source>
</evidence>
<dbReference type="Gene3D" id="3.40.190.10">
    <property type="entry name" value="Periplasmic binding protein-like II"/>
    <property type="match status" value="2"/>
</dbReference>
<evidence type="ECO:0000313" key="10">
    <source>
        <dbReference type="Proteomes" id="UP000411588"/>
    </source>
</evidence>
<dbReference type="Proteomes" id="UP000189137">
    <property type="component" value="Unassembled WGS sequence"/>
</dbReference>
<dbReference type="Proteomes" id="UP000411588">
    <property type="component" value="Unassembled WGS sequence"/>
</dbReference>
<keyword evidence="1" id="KW-0732">Signal</keyword>
<dbReference type="EMBL" id="FUPS01000017">
    <property type="protein sequence ID" value="SJT13700.1"/>
    <property type="molecule type" value="Genomic_DNA"/>
</dbReference>
<evidence type="ECO:0000313" key="6">
    <source>
        <dbReference type="EMBL" id="HBH1543273.1"/>
    </source>
</evidence>
<dbReference type="RefSeq" id="WP_003439548.1">
    <property type="nucleotide sequence ID" value="NZ_AP031492.1"/>
</dbReference>
<dbReference type="SMART" id="SM00062">
    <property type="entry name" value="PBPb"/>
    <property type="match status" value="1"/>
</dbReference>
<feature type="domain" description="Solute-binding protein family 3/N-terminal" evidence="2">
    <location>
        <begin position="42"/>
        <end position="267"/>
    </location>
</feature>
<evidence type="ECO:0000313" key="9">
    <source>
        <dbReference type="Proteomes" id="UP000189137"/>
    </source>
</evidence>
<reference evidence="8 10" key="3">
    <citation type="submission" date="2019-02" db="EMBL/GenBank/DDBJ databases">
        <authorList>
            <consortium name="Pathogen Informatics"/>
        </authorList>
    </citation>
    <scope>NUCLEOTIDE SEQUENCE [LARGE SCALE GENOMIC DNA]</scope>
    <source>
        <strain evidence="8">Clo34</strain>
        <strain evidence="10">clo34</strain>
        <strain evidence="7 9">VRECD0157</strain>
    </source>
</reference>
<dbReference type="EMBL" id="LK933149">
    <property type="protein sequence ID" value="CDT41651.1"/>
    <property type="molecule type" value="Genomic_DNA"/>
</dbReference>
<dbReference type="CDD" id="cd00996">
    <property type="entry name" value="PBP2_AatB_like"/>
    <property type="match status" value="1"/>
</dbReference>
<accession>A0A031WI29</accession>
<reference evidence="6" key="4">
    <citation type="submission" date="2021-06" db="EMBL/GenBank/DDBJ databases">
        <authorList>
            <consortium name="NCBI Pathogen Detection Project"/>
        </authorList>
    </citation>
    <scope>NUCLEOTIDE SEQUENCE</scope>
    <source>
        <strain evidence="6">HN1000</strain>
    </source>
</reference>
<proteinExistence type="predicted"/>
<evidence type="ECO:0000313" key="8">
    <source>
        <dbReference type="EMBL" id="VFD30913.1"/>
    </source>
</evidence>
<dbReference type="KEGG" id="pdf:CD630DERM_17740"/>
<dbReference type="Pfam" id="PF00497">
    <property type="entry name" value="SBP_bac_3"/>
    <property type="match status" value="1"/>
</dbReference>
<protein>
    <submittedName>
        <fullName evidence="8">ABC transporter aminoacid-family extracellular solute-binding protein</fullName>
    </submittedName>
    <submittedName>
        <fullName evidence="5">ABC-type transport system, aminoacid-family extracellular solute-binding protein</fullName>
    </submittedName>
    <submittedName>
        <fullName evidence="6">Amino acid ABC transporter substrate-binding protein</fullName>
    </submittedName>
    <submittedName>
        <fullName evidence="7">Glutamine-binding periplasmic protein</fullName>
    </submittedName>
</protein>
<reference evidence="5" key="1">
    <citation type="submission" date="2014-07" db="EMBL/GenBank/DDBJ databases">
        <authorList>
            <person name="Monot Marc"/>
        </authorList>
    </citation>
    <scope>NUCLEOTIDE SEQUENCE</scope>
    <source>
        <strain evidence="5">7032989</strain>
        <strain evidence="3">7032994</strain>
    </source>
</reference>